<dbReference type="AlphaFoldDB" id="A0A2N3I826"/>
<comment type="caution">
    <text evidence="1">The sequence shown here is derived from an EMBL/GenBank/DDBJ whole genome shotgun (WGS) entry which is preliminary data.</text>
</comment>
<protein>
    <submittedName>
        <fullName evidence="1">Uncharacterized protein</fullName>
    </submittedName>
</protein>
<evidence type="ECO:0000313" key="1">
    <source>
        <dbReference type="EMBL" id="PKQ66440.1"/>
    </source>
</evidence>
<gene>
    <name evidence="1" type="ORF">Rain11_2391</name>
</gene>
<name>A0A2N3I826_9BACT</name>
<dbReference type="Proteomes" id="UP000233387">
    <property type="component" value="Unassembled WGS sequence"/>
</dbReference>
<dbReference type="RefSeq" id="WP_101359653.1">
    <property type="nucleotide sequence ID" value="NZ_NKXO01000048.1"/>
</dbReference>
<evidence type="ECO:0000313" key="2">
    <source>
        <dbReference type="Proteomes" id="UP000233387"/>
    </source>
</evidence>
<reference evidence="1 2" key="1">
    <citation type="submission" date="2017-06" db="EMBL/GenBank/DDBJ databases">
        <title>Raineya orbicola gen. nov., sp. nov. a slightly thermophilic bacterium of the phylum Bacteroidetes and the description of Raineyaceae fam. nov.</title>
        <authorList>
            <person name="Albuquerque L."/>
            <person name="Polonia A.R.M."/>
            <person name="Barroso C."/>
            <person name="Froufe H.J.C."/>
            <person name="Lage O."/>
            <person name="Lobo-Da-Cunha A."/>
            <person name="Egas C."/>
            <person name="Da Costa M.S."/>
        </authorList>
    </citation>
    <scope>NUCLEOTIDE SEQUENCE [LARGE SCALE GENOMIC DNA]</scope>
    <source>
        <strain evidence="1 2">SPSPC-11</strain>
    </source>
</reference>
<sequence length="155" mass="17642">MKARAKEKRAVEKTFVIAKAYEVAPFTGIRQFKFSFKIEEEGWYQFVPIQGNCRTRVAVRIKNNVRHYFFRRQETLAFNLNAVNCFATSMYQPHGTITERFFIATSAIKKIGIVKLNKGEYVSGTALADINIISGTAFFQLLLQKIVYKDVGGVG</sequence>
<organism evidence="1 2">
    <name type="scientific">Raineya orbicola</name>
    <dbReference type="NCBI Taxonomy" id="2016530"/>
    <lineage>
        <taxon>Bacteria</taxon>
        <taxon>Pseudomonadati</taxon>
        <taxon>Bacteroidota</taxon>
        <taxon>Cytophagia</taxon>
        <taxon>Cytophagales</taxon>
        <taxon>Raineyaceae</taxon>
        <taxon>Raineya</taxon>
    </lineage>
</organism>
<proteinExistence type="predicted"/>
<dbReference type="EMBL" id="NKXO01000048">
    <property type="protein sequence ID" value="PKQ66440.1"/>
    <property type="molecule type" value="Genomic_DNA"/>
</dbReference>
<keyword evidence="2" id="KW-1185">Reference proteome</keyword>
<accession>A0A2N3I826</accession>